<dbReference type="AlphaFoldDB" id="A0A8D5FVE1"/>
<keyword evidence="6" id="KW-0560">Oxidoreductase</keyword>
<evidence type="ECO:0000256" key="1">
    <source>
        <dbReference type="ARBA" id="ARBA00001974"/>
    </source>
</evidence>
<dbReference type="InterPro" id="IPR050151">
    <property type="entry name" value="Class-I_Pyr_Nuc-Dis_Oxidored"/>
</dbReference>
<evidence type="ECO:0000256" key="5">
    <source>
        <dbReference type="ARBA" id="ARBA00022827"/>
    </source>
</evidence>
<organism evidence="9 10">
    <name type="scientific">Desulfomarina profundi</name>
    <dbReference type="NCBI Taxonomy" id="2772557"/>
    <lineage>
        <taxon>Bacteria</taxon>
        <taxon>Pseudomonadati</taxon>
        <taxon>Thermodesulfobacteriota</taxon>
        <taxon>Desulfobulbia</taxon>
        <taxon>Desulfobulbales</taxon>
        <taxon>Desulfobulbaceae</taxon>
        <taxon>Desulfomarina</taxon>
    </lineage>
</organism>
<gene>
    <name evidence="9" type="primary">sthA</name>
    <name evidence="9" type="ORF">DGMP_27440</name>
</gene>
<dbReference type="Proteomes" id="UP000826725">
    <property type="component" value="Chromosome"/>
</dbReference>
<evidence type="ECO:0000256" key="2">
    <source>
        <dbReference type="ARBA" id="ARBA00007532"/>
    </source>
</evidence>
<dbReference type="EMBL" id="AP024086">
    <property type="protein sequence ID" value="BCL62051.1"/>
    <property type="molecule type" value="Genomic_DNA"/>
</dbReference>
<name>A0A8D5FVE1_9BACT</name>
<accession>A0A8D5FVE1</accession>
<evidence type="ECO:0000256" key="6">
    <source>
        <dbReference type="ARBA" id="ARBA00023002"/>
    </source>
</evidence>
<proteinExistence type="inferred from homology"/>
<dbReference type="Pfam" id="PF02852">
    <property type="entry name" value="Pyr_redox_dim"/>
    <property type="match status" value="1"/>
</dbReference>
<evidence type="ECO:0000259" key="7">
    <source>
        <dbReference type="Pfam" id="PF02852"/>
    </source>
</evidence>
<dbReference type="KEGG" id="dbk:DGMP_27440"/>
<dbReference type="NCBIfam" id="NF003585">
    <property type="entry name" value="PRK05249.1"/>
    <property type="match status" value="1"/>
</dbReference>
<protein>
    <recommendedName>
        <fullName evidence="3">Soluble pyridine nucleotide transhydrogenase</fullName>
    </recommendedName>
</protein>
<keyword evidence="10" id="KW-1185">Reference proteome</keyword>
<evidence type="ECO:0000313" key="9">
    <source>
        <dbReference type="EMBL" id="BCL62051.1"/>
    </source>
</evidence>
<reference evidence="9" key="1">
    <citation type="submission" date="2020-09" db="EMBL/GenBank/DDBJ databases">
        <title>Desulfogranum mesoprofundum gen. nov., sp. nov., a novel mesophilic, sulfate-reducing chemolithoautotroph isolated from a deep-sea hydrothermal vent chimney in the Suiyo Seamount.</title>
        <authorList>
            <person name="Hashimoto Y."/>
            <person name="Nakagawa S."/>
        </authorList>
    </citation>
    <scope>NUCLEOTIDE SEQUENCE</scope>
    <source>
        <strain evidence="9">KT2</strain>
    </source>
</reference>
<dbReference type="PANTHER" id="PTHR22912">
    <property type="entry name" value="DISULFIDE OXIDOREDUCTASE"/>
    <property type="match status" value="1"/>
</dbReference>
<dbReference type="PIRSF" id="PIRSF000350">
    <property type="entry name" value="Mercury_reductase_MerA"/>
    <property type="match status" value="1"/>
</dbReference>
<dbReference type="InterPro" id="IPR001100">
    <property type="entry name" value="Pyr_nuc-diS_OxRdtase"/>
</dbReference>
<evidence type="ECO:0000259" key="8">
    <source>
        <dbReference type="Pfam" id="PF07992"/>
    </source>
</evidence>
<keyword evidence="4" id="KW-0285">Flavoprotein</keyword>
<comment type="cofactor">
    <cofactor evidence="1">
        <name>FAD</name>
        <dbReference type="ChEBI" id="CHEBI:57692"/>
    </cofactor>
</comment>
<dbReference type="GO" id="GO:0004148">
    <property type="term" value="F:dihydrolipoyl dehydrogenase (NADH) activity"/>
    <property type="evidence" value="ECO:0007669"/>
    <property type="project" value="TreeGrafter"/>
</dbReference>
<sequence length="494" mass="54970">MKHTDGRIVEYFLFFLLSKSNILSIMQEEQFDFIIIGTGPAGLAAAIMAAKSNRRVLVLEKEGSLGGVCVNTGTFPSKTLREAVLHLTGHLKRKVFEDDYCSTRDAEISMAKLQQRLHHVRQEEHAIISSQLERNRIRIIRGHASFIDENRIRIEQLKGNKALEVCGERILIATGSQPRNPADVPFDHRVIVDSSSILNIESIPKTLIILGGGVIGSEYATIFAALGVKVTLLDRGDRLLKFLDEEISSHLRENFPKGNIDYIHNCGDFTIERTPEGASLRLSNGRKILADCLFFALGREANTKDLAIENAGIELNSYRYIEVNELYQTNRSHIYAVGDVIGWPSLAATSIIQGRLATMHALKLRADTFPKIFPFGIYTIPEISFIGITEEEARQRDYKIVIGKCMYHELPRGQISGENEGMLKMIVHRDTREILGVHVLGGGATEIIHIAQMALLHNAKIDLLIDSIFNYPTYSEALKIAALSASNKIANLAG</sequence>
<dbReference type="GO" id="GO:0050660">
    <property type="term" value="F:flavin adenine dinucleotide binding"/>
    <property type="evidence" value="ECO:0007669"/>
    <property type="project" value="TreeGrafter"/>
</dbReference>
<evidence type="ECO:0000256" key="4">
    <source>
        <dbReference type="ARBA" id="ARBA00022630"/>
    </source>
</evidence>
<comment type="similarity">
    <text evidence="2">Belongs to the class-I pyridine nucleotide-disulfide oxidoreductase family.</text>
</comment>
<evidence type="ECO:0000313" key="10">
    <source>
        <dbReference type="Proteomes" id="UP000826725"/>
    </source>
</evidence>
<dbReference type="FunFam" id="3.30.390.30:FF:000001">
    <property type="entry name" value="Dihydrolipoyl dehydrogenase"/>
    <property type="match status" value="1"/>
</dbReference>
<feature type="domain" description="FAD/NAD(P)-binding" evidence="8">
    <location>
        <begin position="31"/>
        <end position="354"/>
    </location>
</feature>
<feature type="domain" description="Pyridine nucleotide-disulphide oxidoreductase dimerisation" evidence="7">
    <location>
        <begin position="374"/>
        <end position="481"/>
    </location>
</feature>
<dbReference type="GO" id="GO:0005829">
    <property type="term" value="C:cytosol"/>
    <property type="evidence" value="ECO:0007669"/>
    <property type="project" value="TreeGrafter"/>
</dbReference>
<keyword evidence="5" id="KW-0274">FAD</keyword>
<dbReference type="GO" id="GO:0006103">
    <property type="term" value="P:2-oxoglutarate metabolic process"/>
    <property type="evidence" value="ECO:0007669"/>
    <property type="project" value="TreeGrafter"/>
</dbReference>
<evidence type="ECO:0000256" key="3">
    <source>
        <dbReference type="ARBA" id="ARBA00016603"/>
    </source>
</evidence>
<dbReference type="InterPro" id="IPR023753">
    <property type="entry name" value="FAD/NAD-binding_dom"/>
</dbReference>
<dbReference type="PANTHER" id="PTHR22912:SF93">
    <property type="entry name" value="SOLUBLE PYRIDINE NUCLEOTIDE TRANSHYDROGENASE"/>
    <property type="match status" value="1"/>
</dbReference>
<dbReference type="InterPro" id="IPR004099">
    <property type="entry name" value="Pyr_nucl-diS_OxRdtase_dimer"/>
</dbReference>
<dbReference type="Pfam" id="PF07992">
    <property type="entry name" value="Pyr_redox_2"/>
    <property type="match status" value="1"/>
</dbReference>